<feature type="compositionally biased region" description="Low complexity" evidence="3">
    <location>
        <begin position="78"/>
        <end position="90"/>
    </location>
</feature>
<sequence length="196" mass="21898">MHHHASPFIRRIGAPTLPERPVRSYGGGERRSRCTPRRTAVPTITEEALVDHARPERLEREHHRRIPRQRGTRGWPVRGSPSRAAASPGAQVGARAGESDDVPAGRDRPGQDLCLRDERRRTHPSPDWYLNLVAADTARVERGTETYAVSVSEVTGDERDRIYTEQARRYPGFATYAEQTAGVRTIPVVALTRLPG</sequence>
<evidence type="ECO:0000313" key="5">
    <source>
        <dbReference type="Proteomes" id="UP001501183"/>
    </source>
</evidence>
<accession>A0ABP8P2R7</accession>
<feature type="region of interest" description="Disordered" evidence="3">
    <location>
        <begin position="1"/>
        <end position="119"/>
    </location>
</feature>
<comment type="similarity">
    <text evidence="1">Belongs to the F420H(2)-dependent quinone reductase family.</text>
</comment>
<dbReference type="Pfam" id="PF04075">
    <property type="entry name" value="F420H2_quin_red"/>
    <property type="match status" value="1"/>
</dbReference>
<feature type="compositionally biased region" description="Basic and acidic residues" evidence="3">
    <location>
        <begin position="103"/>
        <end position="119"/>
    </location>
</feature>
<gene>
    <name evidence="4" type="ORF">GCM10023094_28490</name>
</gene>
<dbReference type="InterPro" id="IPR004378">
    <property type="entry name" value="F420H2_quin_Rdtase"/>
</dbReference>
<comment type="catalytic activity">
    <reaction evidence="2">
        <text>oxidized coenzyme F420-(gamma-L-Glu)(n) + a quinol + H(+) = reduced coenzyme F420-(gamma-L-Glu)(n) + a quinone</text>
        <dbReference type="Rhea" id="RHEA:39663"/>
        <dbReference type="Rhea" id="RHEA-COMP:12939"/>
        <dbReference type="Rhea" id="RHEA-COMP:14378"/>
        <dbReference type="ChEBI" id="CHEBI:15378"/>
        <dbReference type="ChEBI" id="CHEBI:24646"/>
        <dbReference type="ChEBI" id="CHEBI:132124"/>
        <dbReference type="ChEBI" id="CHEBI:133980"/>
        <dbReference type="ChEBI" id="CHEBI:139511"/>
    </reaction>
</comment>
<feature type="compositionally biased region" description="Basic and acidic residues" evidence="3">
    <location>
        <begin position="49"/>
        <end position="61"/>
    </location>
</feature>
<dbReference type="EMBL" id="BAABFB010000044">
    <property type="protein sequence ID" value="GAA4481013.1"/>
    <property type="molecule type" value="Genomic_DNA"/>
</dbReference>
<dbReference type="Proteomes" id="UP001501183">
    <property type="component" value="Unassembled WGS sequence"/>
</dbReference>
<evidence type="ECO:0000256" key="1">
    <source>
        <dbReference type="ARBA" id="ARBA00008710"/>
    </source>
</evidence>
<feature type="compositionally biased region" description="Basic residues" evidence="3">
    <location>
        <begin position="62"/>
        <end position="71"/>
    </location>
</feature>
<evidence type="ECO:0008006" key="6">
    <source>
        <dbReference type="Google" id="ProtNLM"/>
    </source>
</evidence>
<reference evidence="5" key="1">
    <citation type="journal article" date="2019" name="Int. J. Syst. Evol. Microbiol.">
        <title>The Global Catalogue of Microorganisms (GCM) 10K type strain sequencing project: providing services to taxonomists for standard genome sequencing and annotation.</title>
        <authorList>
            <consortium name="The Broad Institute Genomics Platform"/>
            <consortium name="The Broad Institute Genome Sequencing Center for Infectious Disease"/>
            <person name="Wu L."/>
            <person name="Ma J."/>
        </authorList>
    </citation>
    <scope>NUCLEOTIDE SEQUENCE [LARGE SCALE GENOMIC DNA]</scope>
    <source>
        <strain evidence="5">JCM 32206</strain>
    </source>
</reference>
<dbReference type="Gene3D" id="2.30.110.10">
    <property type="entry name" value="Electron Transport, Fmn-binding Protein, Chain A"/>
    <property type="match status" value="1"/>
</dbReference>
<proteinExistence type="inferred from homology"/>
<organism evidence="4 5">
    <name type="scientific">Rhodococcus olei</name>
    <dbReference type="NCBI Taxonomy" id="2161675"/>
    <lineage>
        <taxon>Bacteria</taxon>
        <taxon>Bacillati</taxon>
        <taxon>Actinomycetota</taxon>
        <taxon>Actinomycetes</taxon>
        <taxon>Mycobacteriales</taxon>
        <taxon>Nocardiaceae</taxon>
        <taxon>Rhodococcus</taxon>
    </lineage>
</organism>
<comment type="caution">
    <text evidence="4">The sequence shown here is derived from an EMBL/GenBank/DDBJ whole genome shotgun (WGS) entry which is preliminary data.</text>
</comment>
<dbReference type="InterPro" id="IPR012349">
    <property type="entry name" value="Split_barrel_FMN-bd"/>
</dbReference>
<dbReference type="PANTHER" id="PTHR39428:SF1">
    <property type="entry name" value="F420H(2)-DEPENDENT QUINONE REDUCTASE RV1261C"/>
    <property type="match status" value="1"/>
</dbReference>
<evidence type="ECO:0000256" key="2">
    <source>
        <dbReference type="ARBA" id="ARBA00049106"/>
    </source>
</evidence>
<keyword evidence="5" id="KW-1185">Reference proteome</keyword>
<dbReference type="PANTHER" id="PTHR39428">
    <property type="entry name" value="F420H(2)-DEPENDENT QUINONE REDUCTASE RV1261C"/>
    <property type="match status" value="1"/>
</dbReference>
<protein>
    <recommendedName>
        <fullName evidence="6">Deazaflavin-dependent oxidoreductase (Nitroreductase family)</fullName>
    </recommendedName>
</protein>
<name>A0ABP8P2R7_9NOCA</name>
<evidence type="ECO:0000313" key="4">
    <source>
        <dbReference type="EMBL" id="GAA4481013.1"/>
    </source>
</evidence>
<evidence type="ECO:0000256" key="3">
    <source>
        <dbReference type="SAM" id="MobiDB-lite"/>
    </source>
</evidence>